<dbReference type="InterPro" id="IPR036908">
    <property type="entry name" value="RlpA-like_sf"/>
</dbReference>
<organism evidence="4 5">
    <name type="scientific">Galerina marginata (strain CBS 339.88)</name>
    <dbReference type="NCBI Taxonomy" id="685588"/>
    <lineage>
        <taxon>Eukaryota</taxon>
        <taxon>Fungi</taxon>
        <taxon>Dikarya</taxon>
        <taxon>Basidiomycota</taxon>
        <taxon>Agaricomycotina</taxon>
        <taxon>Agaricomycetes</taxon>
        <taxon>Agaricomycetidae</taxon>
        <taxon>Agaricales</taxon>
        <taxon>Agaricineae</taxon>
        <taxon>Strophariaceae</taxon>
        <taxon>Galerina</taxon>
    </lineage>
</organism>
<feature type="signal peptide" evidence="2">
    <location>
        <begin position="1"/>
        <end position="23"/>
    </location>
</feature>
<evidence type="ECO:0000313" key="4">
    <source>
        <dbReference type="EMBL" id="KDR68843.1"/>
    </source>
</evidence>
<evidence type="ECO:0000256" key="2">
    <source>
        <dbReference type="SAM" id="SignalP"/>
    </source>
</evidence>
<dbReference type="OrthoDB" id="623670at2759"/>
<keyword evidence="1 2" id="KW-0732">Signal</keyword>
<dbReference type="STRING" id="685588.A0A067SPX8"/>
<name>A0A067SPX8_GALM3</name>
<evidence type="ECO:0000256" key="1">
    <source>
        <dbReference type="ARBA" id="ARBA00022729"/>
    </source>
</evidence>
<feature type="domain" description="Expansin-like EG45" evidence="3">
    <location>
        <begin position="10"/>
        <end position="129"/>
    </location>
</feature>
<dbReference type="Gene3D" id="2.40.40.10">
    <property type="entry name" value="RlpA-like domain"/>
    <property type="match status" value="1"/>
</dbReference>
<dbReference type="HOGENOM" id="CLU_047639_6_1_1"/>
<dbReference type="InterPro" id="IPR007112">
    <property type="entry name" value="Expansin/allergen_DPBB_dom"/>
</dbReference>
<proteinExistence type="predicted"/>
<dbReference type="InterPro" id="IPR051477">
    <property type="entry name" value="Expansin_CellWall"/>
</dbReference>
<dbReference type="EMBL" id="KL142405">
    <property type="protein sequence ID" value="KDR68843.1"/>
    <property type="molecule type" value="Genomic_DNA"/>
</dbReference>
<evidence type="ECO:0000259" key="3">
    <source>
        <dbReference type="PROSITE" id="PS50842"/>
    </source>
</evidence>
<sequence length="129" mass="13427">MKLSTSINIAFLSFLARATSTYAGTVMTGGFATFFSQGGVAGACGTVHQDSDLIGAIDVARYGNPGTQSSLCFHQARITNVNNGKSVTITITDVCVSCQNNNSFDLSTGAFSAIASLSDGIIPITWEFL</sequence>
<dbReference type="Pfam" id="PF03330">
    <property type="entry name" value="DPBB_1"/>
    <property type="match status" value="1"/>
</dbReference>
<protein>
    <recommendedName>
        <fullName evidence="3">Expansin-like EG45 domain-containing protein</fullName>
    </recommendedName>
</protein>
<dbReference type="CDD" id="cd22191">
    <property type="entry name" value="DPBB_RlpA_EXP_N-like"/>
    <property type="match status" value="1"/>
</dbReference>
<gene>
    <name evidence="4" type="ORF">GALMADRAFT_215445</name>
</gene>
<evidence type="ECO:0000313" key="5">
    <source>
        <dbReference type="Proteomes" id="UP000027222"/>
    </source>
</evidence>
<dbReference type="Proteomes" id="UP000027222">
    <property type="component" value="Unassembled WGS sequence"/>
</dbReference>
<dbReference type="InterPro" id="IPR009009">
    <property type="entry name" value="RlpA-like_DPBB"/>
</dbReference>
<reference evidence="5" key="1">
    <citation type="journal article" date="2014" name="Proc. Natl. Acad. Sci. U.S.A.">
        <title>Extensive sampling of basidiomycete genomes demonstrates inadequacy of the white-rot/brown-rot paradigm for wood decay fungi.</title>
        <authorList>
            <person name="Riley R."/>
            <person name="Salamov A.A."/>
            <person name="Brown D.W."/>
            <person name="Nagy L.G."/>
            <person name="Floudas D."/>
            <person name="Held B.W."/>
            <person name="Levasseur A."/>
            <person name="Lombard V."/>
            <person name="Morin E."/>
            <person name="Otillar R."/>
            <person name="Lindquist E.A."/>
            <person name="Sun H."/>
            <person name="LaButti K.M."/>
            <person name="Schmutz J."/>
            <person name="Jabbour D."/>
            <person name="Luo H."/>
            <person name="Baker S.E."/>
            <person name="Pisabarro A.G."/>
            <person name="Walton J.D."/>
            <person name="Blanchette R.A."/>
            <person name="Henrissat B."/>
            <person name="Martin F."/>
            <person name="Cullen D."/>
            <person name="Hibbett D.S."/>
            <person name="Grigoriev I.V."/>
        </authorList>
    </citation>
    <scope>NUCLEOTIDE SEQUENCE [LARGE SCALE GENOMIC DNA]</scope>
    <source>
        <strain evidence="5">CBS 339.88</strain>
    </source>
</reference>
<keyword evidence="5" id="KW-1185">Reference proteome</keyword>
<dbReference type="PANTHER" id="PTHR31836:SF24">
    <property type="entry name" value="RLPA-LIKE PROTEIN DOUBLE-PSI BETA-BARREL DOMAIN-CONTAINING PROTEIN"/>
    <property type="match status" value="1"/>
</dbReference>
<dbReference type="SUPFAM" id="SSF50685">
    <property type="entry name" value="Barwin-like endoglucanases"/>
    <property type="match status" value="1"/>
</dbReference>
<dbReference type="PANTHER" id="PTHR31836">
    <property type="match status" value="1"/>
</dbReference>
<feature type="chain" id="PRO_5001648539" description="Expansin-like EG45 domain-containing protein" evidence="2">
    <location>
        <begin position="24"/>
        <end position="129"/>
    </location>
</feature>
<accession>A0A067SPX8</accession>
<dbReference type="AlphaFoldDB" id="A0A067SPX8"/>
<dbReference type="PROSITE" id="PS50842">
    <property type="entry name" value="EXPANSIN_EG45"/>
    <property type="match status" value="1"/>
</dbReference>